<comment type="caution">
    <text evidence="1">The sequence shown here is derived from an EMBL/GenBank/DDBJ whole genome shotgun (WGS) entry which is preliminary data.</text>
</comment>
<dbReference type="Pfam" id="PF11553">
    <property type="entry name" value="DUF3231"/>
    <property type="match status" value="2"/>
</dbReference>
<gene>
    <name evidence="1" type="ORF">H0185_21880</name>
</gene>
<evidence type="ECO:0000313" key="2">
    <source>
        <dbReference type="Proteomes" id="UP000769780"/>
    </source>
</evidence>
<proteinExistence type="predicted"/>
<reference evidence="1 2" key="1">
    <citation type="submission" date="2020-07" db="EMBL/GenBank/DDBJ databases">
        <title>Fungal Genomes of the International Space Station.</title>
        <authorList>
            <person name="Seuylemezian A."/>
            <person name="Singh N.K."/>
            <person name="Wood J."/>
            <person name="Venkateswaran K."/>
        </authorList>
    </citation>
    <scope>NUCLEOTIDE SEQUENCE [LARGE SCALE GENOMIC DNA]</scope>
    <source>
        <strain evidence="1 2">PL-B2</strain>
    </source>
</reference>
<dbReference type="InterPro" id="IPR021617">
    <property type="entry name" value="DUF3231"/>
</dbReference>
<accession>A0ABS7KBJ7</accession>
<name>A0ABS7KBJ7_9BACI</name>
<dbReference type="RefSeq" id="WP_221875636.1">
    <property type="nucleotide sequence ID" value="NZ_JACWFH010000036.1"/>
</dbReference>
<evidence type="ECO:0000313" key="1">
    <source>
        <dbReference type="EMBL" id="MBY0099421.1"/>
    </source>
</evidence>
<dbReference type="EMBL" id="JACWFH010000036">
    <property type="protein sequence ID" value="MBY0099421.1"/>
    <property type="molecule type" value="Genomic_DNA"/>
</dbReference>
<keyword evidence="2" id="KW-1185">Reference proteome</keyword>
<dbReference type="InterPro" id="IPR012347">
    <property type="entry name" value="Ferritin-like"/>
</dbReference>
<organism evidence="1 2">
    <name type="scientific">Mesobacillus maritimus</name>
    <dbReference type="NCBI Taxonomy" id="1643336"/>
    <lineage>
        <taxon>Bacteria</taxon>
        <taxon>Bacillati</taxon>
        <taxon>Bacillota</taxon>
        <taxon>Bacilli</taxon>
        <taxon>Bacillales</taxon>
        <taxon>Bacillaceae</taxon>
        <taxon>Mesobacillus</taxon>
    </lineage>
</organism>
<dbReference type="Gene3D" id="1.20.1260.10">
    <property type="match status" value="2"/>
</dbReference>
<protein>
    <submittedName>
        <fullName evidence="1">DUF3231 family protein</fullName>
    </submittedName>
</protein>
<sequence>MENRNIKLTTAEIATLWKTYIQNTAVRCFYKHFFQSIQDDEIKSIIEEVTVLVETIIQKVETIFEEENFPIPQGFSDKDIDYSAPALYTDLFALSFVYRGGQVIIPQYANNLCRVSRIDIYQFFEECLNKEAELHKKALNLMLSKGLIDRPPNMEYPKNIEFIQQSPSFINSLLGEKRPLNTIEITELFIEIERNAIGLIFLMGLIQVTKDKEIKNYLLKGKKLATKQVETFNKLLKENDHFVGFPITMEVTNSTVSPFSERLILFIISTSNQIAISALADALSVSMRKDLAAHYFLVLGEVMKYGDEGLKLLIERGWMEQPPQPIDRNEFYK</sequence>
<dbReference type="Proteomes" id="UP000769780">
    <property type="component" value="Unassembled WGS sequence"/>
</dbReference>